<dbReference type="SMART" id="SM00670">
    <property type="entry name" value="PINc"/>
    <property type="match status" value="1"/>
</dbReference>
<keyword evidence="5 8" id="KW-0378">Hydrolase</keyword>
<dbReference type="HAMAP" id="MF_00265">
    <property type="entry name" value="VapC_Nob1"/>
    <property type="match status" value="1"/>
</dbReference>
<dbReference type="EC" id="3.1.-.-" evidence="8"/>
<dbReference type="Pfam" id="PF01850">
    <property type="entry name" value="PIN"/>
    <property type="match status" value="1"/>
</dbReference>
<evidence type="ECO:0000256" key="5">
    <source>
        <dbReference type="ARBA" id="ARBA00022801"/>
    </source>
</evidence>
<dbReference type="RefSeq" id="WP_183897483.1">
    <property type="nucleotide sequence ID" value="NZ_JACIDV010000014.1"/>
</dbReference>
<comment type="similarity">
    <text evidence="7 8">Belongs to the PINc/VapC protein family.</text>
</comment>
<comment type="cofactor">
    <cofactor evidence="1 8">
        <name>Mg(2+)</name>
        <dbReference type="ChEBI" id="CHEBI:18420"/>
    </cofactor>
</comment>
<evidence type="ECO:0000256" key="1">
    <source>
        <dbReference type="ARBA" id="ARBA00001946"/>
    </source>
</evidence>
<keyword evidence="6 8" id="KW-0460">Magnesium</keyword>
<evidence type="ECO:0000256" key="2">
    <source>
        <dbReference type="ARBA" id="ARBA00022649"/>
    </source>
</evidence>
<evidence type="ECO:0000256" key="4">
    <source>
        <dbReference type="ARBA" id="ARBA00022723"/>
    </source>
</evidence>
<gene>
    <name evidence="8" type="primary">vapC</name>
    <name evidence="10" type="ORF">GGQ73_003989</name>
</gene>
<evidence type="ECO:0000256" key="8">
    <source>
        <dbReference type="HAMAP-Rule" id="MF_00265"/>
    </source>
</evidence>
<dbReference type="GO" id="GO:0004540">
    <property type="term" value="F:RNA nuclease activity"/>
    <property type="evidence" value="ECO:0007669"/>
    <property type="project" value="InterPro"/>
</dbReference>
<dbReference type="InterPro" id="IPR002716">
    <property type="entry name" value="PIN_dom"/>
</dbReference>
<evidence type="ECO:0000256" key="7">
    <source>
        <dbReference type="ARBA" id="ARBA00038093"/>
    </source>
</evidence>
<keyword evidence="3 8" id="KW-0540">Nuclease</keyword>
<dbReference type="CDD" id="cd18748">
    <property type="entry name" value="PIN_VapC4-5_FitB-like"/>
    <property type="match status" value="1"/>
</dbReference>
<dbReference type="PANTHER" id="PTHR33653:SF1">
    <property type="entry name" value="RIBONUCLEASE VAPC2"/>
    <property type="match status" value="1"/>
</dbReference>
<evidence type="ECO:0000313" key="11">
    <source>
        <dbReference type="Proteomes" id="UP000565286"/>
    </source>
</evidence>
<keyword evidence="8" id="KW-0800">Toxin</keyword>
<dbReference type="Gene3D" id="3.40.50.1010">
    <property type="entry name" value="5'-nuclease"/>
    <property type="match status" value="1"/>
</dbReference>
<evidence type="ECO:0000256" key="3">
    <source>
        <dbReference type="ARBA" id="ARBA00022722"/>
    </source>
</evidence>
<evidence type="ECO:0000256" key="6">
    <source>
        <dbReference type="ARBA" id="ARBA00022842"/>
    </source>
</evidence>
<comment type="function">
    <text evidence="8">Toxic component of a toxin-antitoxin (TA) system. An RNase.</text>
</comment>
<keyword evidence="2 8" id="KW-1277">Toxin-antitoxin system</keyword>
<protein>
    <recommendedName>
        <fullName evidence="8">Ribonuclease VapC</fullName>
        <shortName evidence="8">RNase VapC</shortName>
        <ecNumber evidence="8">3.1.-.-</ecNumber>
    </recommendedName>
    <alternativeName>
        <fullName evidence="8">Toxin VapC</fullName>
    </alternativeName>
</protein>
<feature type="binding site" evidence="8">
    <location>
        <position position="9"/>
    </location>
    <ligand>
        <name>Mg(2+)</name>
        <dbReference type="ChEBI" id="CHEBI:18420"/>
    </ligand>
</feature>
<accession>A0A7W6CG37</accession>
<dbReference type="AlphaFoldDB" id="A0A7W6CG37"/>
<evidence type="ECO:0000313" key="10">
    <source>
        <dbReference type="EMBL" id="MBB3948015.1"/>
    </source>
</evidence>
<dbReference type="GO" id="GO:0016787">
    <property type="term" value="F:hydrolase activity"/>
    <property type="evidence" value="ECO:0007669"/>
    <property type="project" value="UniProtKB-KW"/>
</dbReference>
<dbReference type="Proteomes" id="UP000565286">
    <property type="component" value="Unassembled WGS sequence"/>
</dbReference>
<evidence type="ECO:0000259" key="9">
    <source>
        <dbReference type="SMART" id="SM00670"/>
    </source>
</evidence>
<dbReference type="PANTHER" id="PTHR33653">
    <property type="entry name" value="RIBONUCLEASE VAPC2"/>
    <property type="match status" value="1"/>
</dbReference>
<dbReference type="InterPro" id="IPR022907">
    <property type="entry name" value="VapC_family"/>
</dbReference>
<dbReference type="GO" id="GO:0090729">
    <property type="term" value="F:toxin activity"/>
    <property type="evidence" value="ECO:0007669"/>
    <property type="project" value="UniProtKB-KW"/>
</dbReference>
<dbReference type="SUPFAM" id="SSF88723">
    <property type="entry name" value="PIN domain-like"/>
    <property type="match status" value="1"/>
</dbReference>
<dbReference type="InterPro" id="IPR029060">
    <property type="entry name" value="PIN-like_dom_sf"/>
</dbReference>
<proteinExistence type="inferred from homology"/>
<name>A0A7W6CG37_9HYPH</name>
<organism evidence="10 11">
    <name type="scientific">Rhizobium skierniewicense</name>
    <dbReference type="NCBI Taxonomy" id="984260"/>
    <lineage>
        <taxon>Bacteria</taxon>
        <taxon>Pseudomonadati</taxon>
        <taxon>Pseudomonadota</taxon>
        <taxon>Alphaproteobacteria</taxon>
        <taxon>Hyphomicrobiales</taxon>
        <taxon>Rhizobiaceae</taxon>
        <taxon>Rhizobium/Agrobacterium group</taxon>
        <taxon>Rhizobium</taxon>
    </lineage>
</organism>
<sequence>MTTARYMLDTNIVSDVVRNPFGPAAEKLYHLSQDDICISSIVLSEILFGIKRKGSARLSHLVEGLLTRIATVDYGPAAARHYADIRTSLEQRGTLIGTTDMFIAAHALSLDIILVTNNVREFSRVEGLKIENWIEGSQP</sequence>
<keyword evidence="4 8" id="KW-0479">Metal-binding</keyword>
<feature type="domain" description="PIN" evidence="9">
    <location>
        <begin position="4"/>
        <end position="123"/>
    </location>
</feature>
<reference evidence="10 11" key="1">
    <citation type="submission" date="2020-08" db="EMBL/GenBank/DDBJ databases">
        <title>Genomic Encyclopedia of Type Strains, Phase IV (KMG-IV): sequencing the most valuable type-strain genomes for metagenomic binning, comparative biology and taxonomic classification.</title>
        <authorList>
            <person name="Goeker M."/>
        </authorList>
    </citation>
    <scope>NUCLEOTIDE SEQUENCE [LARGE SCALE GENOMIC DNA]</scope>
    <source>
        <strain evidence="10 11">DSM 26438</strain>
    </source>
</reference>
<comment type="caution">
    <text evidence="10">The sequence shown here is derived from an EMBL/GenBank/DDBJ whole genome shotgun (WGS) entry which is preliminary data.</text>
</comment>
<dbReference type="InterPro" id="IPR050556">
    <property type="entry name" value="Type_II_TA_system_RNase"/>
</dbReference>
<keyword evidence="11" id="KW-1185">Reference proteome</keyword>
<keyword evidence="10" id="KW-0255">Endonuclease</keyword>
<feature type="binding site" evidence="8">
    <location>
        <position position="100"/>
    </location>
    <ligand>
        <name>Mg(2+)</name>
        <dbReference type="ChEBI" id="CHEBI:18420"/>
    </ligand>
</feature>
<dbReference type="GO" id="GO:0004519">
    <property type="term" value="F:endonuclease activity"/>
    <property type="evidence" value="ECO:0007669"/>
    <property type="project" value="UniProtKB-KW"/>
</dbReference>
<dbReference type="EMBL" id="JACIDV010000014">
    <property type="protein sequence ID" value="MBB3948015.1"/>
    <property type="molecule type" value="Genomic_DNA"/>
</dbReference>
<dbReference type="GO" id="GO:0000287">
    <property type="term" value="F:magnesium ion binding"/>
    <property type="evidence" value="ECO:0007669"/>
    <property type="project" value="UniProtKB-UniRule"/>
</dbReference>